<evidence type="ECO:0000256" key="1">
    <source>
        <dbReference type="SAM" id="MobiDB-lite"/>
    </source>
</evidence>
<dbReference type="PROSITE" id="PS51257">
    <property type="entry name" value="PROKAR_LIPOPROTEIN"/>
    <property type="match status" value="1"/>
</dbReference>
<feature type="region of interest" description="Disordered" evidence="1">
    <location>
        <begin position="97"/>
        <end position="117"/>
    </location>
</feature>
<sequence>MSKTRICLFVGAVVITGCIYSNAKAEDPAHTFIDRFAGKPFTTDRRGPSSTRIETNPAQGYIDRVSGATQLVAERVGPGTTSITTDTTQEFIERVSGTHPFAVQPSGTTPPDAAAAH</sequence>
<feature type="signal peptide" evidence="2">
    <location>
        <begin position="1"/>
        <end position="25"/>
    </location>
</feature>
<dbReference type="AlphaFoldDB" id="A0A8B6M9R5"/>
<proteinExistence type="predicted"/>
<reference evidence="3 4" key="1">
    <citation type="submission" date="2019-05" db="EMBL/GenBank/DDBJ databases">
        <authorList>
            <person name="Farhan Ul Haque M."/>
        </authorList>
    </citation>
    <scope>NUCLEOTIDE SEQUENCE [LARGE SCALE GENOMIC DNA]</scope>
    <source>
        <strain evidence="3">2</strain>
    </source>
</reference>
<dbReference type="Proteomes" id="UP000485880">
    <property type="component" value="Unassembled WGS sequence"/>
</dbReference>
<evidence type="ECO:0008006" key="5">
    <source>
        <dbReference type="Google" id="ProtNLM"/>
    </source>
</evidence>
<name>A0A8B6M9R5_METTU</name>
<dbReference type="RefSeq" id="WP_174513117.1">
    <property type="nucleotide sequence ID" value="NZ_CABFMQ020000091.1"/>
</dbReference>
<accession>A0A8B6M9R5</accession>
<feature type="chain" id="PRO_5032839109" description="Lipoprotein" evidence="2">
    <location>
        <begin position="26"/>
        <end position="117"/>
    </location>
</feature>
<comment type="caution">
    <text evidence="3">The sequence shown here is derived from an EMBL/GenBank/DDBJ whole genome shotgun (WGS) entry which is preliminary data.</text>
</comment>
<keyword evidence="4" id="KW-1185">Reference proteome</keyword>
<gene>
    <name evidence="3" type="ORF">MPC4_330042</name>
</gene>
<evidence type="ECO:0000313" key="3">
    <source>
        <dbReference type="EMBL" id="VTZ51241.1"/>
    </source>
</evidence>
<keyword evidence="2" id="KW-0732">Signal</keyword>
<evidence type="ECO:0000256" key="2">
    <source>
        <dbReference type="SAM" id="SignalP"/>
    </source>
</evidence>
<evidence type="ECO:0000313" key="4">
    <source>
        <dbReference type="Proteomes" id="UP000485880"/>
    </source>
</evidence>
<organism evidence="3 4">
    <name type="scientific">Methylocella tundrae</name>
    <dbReference type="NCBI Taxonomy" id="227605"/>
    <lineage>
        <taxon>Bacteria</taxon>
        <taxon>Pseudomonadati</taxon>
        <taxon>Pseudomonadota</taxon>
        <taxon>Alphaproteobacteria</taxon>
        <taxon>Hyphomicrobiales</taxon>
        <taxon>Beijerinckiaceae</taxon>
        <taxon>Methylocella</taxon>
    </lineage>
</organism>
<dbReference type="EMBL" id="CABFMQ020000091">
    <property type="protein sequence ID" value="VTZ51241.1"/>
    <property type="molecule type" value="Genomic_DNA"/>
</dbReference>
<protein>
    <recommendedName>
        <fullName evidence="5">Lipoprotein</fullName>
    </recommendedName>
</protein>